<keyword evidence="3" id="KW-1133">Transmembrane helix</keyword>
<accession>A0A2V1E665</accession>
<proteinExistence type="inferred from homology"/>
<dbReference type="SUPFAM" id="SSF50630">
    <property type="entry name" value="Acid proteases"/>
    <property type="match status" value="1"/>
</dbReference>
<evidence type="ECO:0000259" key="4">
    <source>
        <dbReference type="PROSITE" id="PS51767"/>
    </source>
</evidence>
<dbReference type="EMBL" id="KZ805311">
    <property type="protein sequence ID" value="PVI06037.1"/>
    <property type="molecule type" value="Genomic_DNA"/>
</dbReference>
<dbReference type="InterPro" id="IPR021109">
    <property type="entry name" value="Peptidase_aspartic_dom_sf"/>
</dbReference>
<evidence type="ECO:0000256" key="3">
    <source>
        <dbReference type="SAM" id="Phobius"/>
    </source>
</evidence>
<dbReference type="PROSITE" id="PS51767">
    <property type="entry name" value="PEPTIDASE_A1"/>
    <property type="match status" value="1"/>
</dbReference>
<dbReference type="GO" id="GO:0004190">
    <property type="term" value="F:aspartic-type endopeptidase activity"/>
    <property type="evidence" value="ECO:0007669"/>
    <property type="project" value="InterPro"/>
</dbReference>
<dbReference type="OrthoDB" id="4074350at2759"/>
<keyword evidence="3" id="KW-0472">Membrane</keyword>
<sequence>MHVAPRAGSSSSTEVKPYVVPNSQEFDGNDGEWSTFKINVGGQDMRVLASTKSGETYVIVPDGCQAIDPADCPEQRGAGILNSAQSRGFQSGISKSWSDIGMYEVNLEKNLNYTGNGIYGHDTVSLGPASAGENSLSIEKQVVVGVASLDYFMGHIPLGTPDSSFCTSCTTEKSLLYQLRHNNKIPSLSFAYAAGAKYQTKSPHGQLILGGYDTSRFKPNANDLSFTFSTDPSRLLTVGVQSILASNTLKGSYSFSSSAHFSLVDSTVPHLWLPRDICDAFEAAFGLIYDPQKDLYRINATNHATLQSQNPEITLKLGNELQGDSTNIKLPYSAFIQKASYPYYNQSTDYFPIRRAANDSQFTLGRTFLQEAYMIVDYERGNFSLSQAIFPERPSANLITITSPSAPTPSKPGLTAGAIAGIVTGISLSIILIAGLTFFFLRRR</sequence>
<keyword evidence="3" id="KW-0812">Transmembrane</keyword>
<organism evidence="5 6">
    <name type="scientific">Periconia macrospinosa</name>
    <dbReference type="NCBI Taxonomy" id="97972"/>
    <lineage>
        <taxon>Eukaryota</taxon>
        <taxon>Fungi</taxon>
        <taxon>Dikarya</taxon>
        <taxon>Ascomycota</taxon>
        <taxon>Pezizomycotina</taxon>
        <taxon>Dothideomycetes</taxon>
        <taxon>Pleosporomycetidae</taxon>
        <taxon>Pleosporales</taxon>
        <taxon>Massarineae</taxon>
        <taxon>Periconiaceae</taxon>
        <taxon>Periconia</taxon>
    </lineage>
</organism>
<feature type="region of interest" description="Disordered" evidence="2">
    <location>
        <begin position="1"/>
        <end position="23"/>
    </location>
</feature>
<dbReference type="GO" id="GO:0000324">
    <property type="term" value="C:fungal-type vacuole"/>
    <property type="evidence" value="ECO:0007669"/>
    <property type="project" value="TreeGrafter"/>
</dbReference>
<feature type="non-terminal residue" evidence="5">
    <location>
        <position position="444"/>
    </location>
</feature>
<dbReference type="STRING" id="97972.A0A2V1E665"/>
<keyword evidence="6" id="KW-1185">Reference proteome</keyword>
<reference evidence="5 6" key="1">
    <citation type="journal article" date="2018" name="Sci. Rep.">
        <title>Comparative genomics provides insights into the lifestyle and reveals functional heterogeneity of dark septate endophytic fungi.</title>
        <authorList>
            <person name="Knapp D.G."/>
            <person name="Nemeth J.B."/>
            <person name="Barry K."/>
            <person name="Hainaut M."/>
            <person name="Henrissat B."/>
            <person name="Johnson J."/>
            <person name="Kuo A."/>
            <person name="Lim J.H.P."/>
            <person name="Lipzen A."/>
            <person name="Nolan M."/>
            <person name="Ohm R.A."/>
            <person name="Tamas L."/>
            <person name="Grigoriev I.V."/>
            <person name="Spatafora J.W."/>
            <person name="Nagy L.G."/>
            <person name="Kovacs G.M."/>
        </authorList>
    </citation>
    <scope>NUCLEOTIDE SEQUENCE [LARGE SCALE GENOMIC DNA]</scope>
    <source>
        <strain evidence="5 6">DSE2036</strain>
    </source>
</reference>
<dbReference type="CDD" id="cd12087">
    <property type="entry name" value="TM_EGFR-like"/>
    <property type="match status" value="1"/>
</dbReference>
<evidence type="ECO:0000256" key="2">
    <source>
        <dbReference type="SAM" id="MobiDB-lite"/>
    </source>
</evidence>
<evidence type="ECO:0000313" key="6">
    <source>
        <dbReference type="Proteomes" id="UP000244855"/>
    </source>
</evidence>
<evidence type="ECO:0000256" key="1">
    <source>
        <dbReference type="ARBA" id="ARBA00007447"/>
    </source>
</evidence>
<feature type="transmembrane region" description="Helical" evidence="3">
    <location>
        <begin position="414"/>
        <end position="441"/>
    </location>
</feature>
<dbReference type="GO" id="GO:0006508">
    <property type="term" value="P:proteolysis"/>
    <property type="evidence" value="ECO:0007669"/>
    <property type="project" value="UniProtKB-KW"/>
</dbReference>
<dbReference type="Proteomes" id="UP000244855">
    <property type="component" value="Unassembled WGS sequence"/>
</dbReference>
<dbReference type="InterPro" id="IPR033121">
    <property type="entry name" value="PEPTIDASE_A1"/>
</dbReference>
<dbReference type="Pfam" id="PF00026">
    <property type="entry name" value="Asp"/>
    <property type="match status" value="1"/>
</dbReference>
<evidence type="ECO:0000313" key="5">
    <source>
        <dbReference type="EMBL" id="PVI06037.1"/>
    </source>
</evidence>
<keyword evidence="5" id="KW-0645">Protease</keyword>
<dbReference type="PANTHER" id="PTHR47966">
    <property type="entry name" value="BETA-SITE APP-CLEAVING ENZYME, ISOFORM A-RELATED"/>
    <property type="match status" value="1"/>
</dbReference>
<protein>
    <submittedName>
        <fullName evidence="5">Acid protease</fullName>
    </submittedName>
</protein>
<dbReference type="Gene3D" id="2.40.70.10">
    <property type="entry name" value="Acid Proteases"/>
    <property type="match status" value="2"/>
</dbReference>
<gene>
    <name evidence="5" type="ORF">DM02DRAFT_486661</name>
</gene>
<dbReference type="AlphaFoldDB" id="A0A2V1E665"/>
<dbReference type="PANTHER" id="PTHR47966:SF51">
    <property type="entry name" value="BETA-SITE APP-CLEAVING ENZYME, ISOFORM A-RELATED"/>
    <property type="match status" value="1"/>
</dbReference>
<dbReference type="PRINTS" id="PR00792">
    <property type="entry name" value="PEPSIN"/>
</dbReference>
<keyword evidence="5" id="KW-0378">Hydrolase</keyword>
<feature type="domain" description="Peptidase A1" evidence="4">
    <location>
        <begin position="34"/>
        <end position="386"/>
    </location>
</feature>
<name>A0A2V1E665_9PLEO</name>
<dbReference type="InterPro" id="IPR001461">
    <property type="entry name" value="Aspartic_peptidase_A1"/>
</dbReference>
<comment type="similarity">
    <text evidence="1">Belongs to the peptidase A1 family.</text>
</comment>